<sequence length="770" mass="92719">MSRNTLTNYNNFNSNRSSHQTLSQTQSQIIGPPSRPPSEQLCDLHVYKVPTELWRENLNNILNNVVTETVSVGIIRVPADLRLVDLREEIVNQLQLDELVPRDYVFLRSVGRSLTRLRNKQEYQLKAKHFVPPVAFAPELYILETTPEMRDAMAISDRSSQSPPISRRTSPNHRGYPFRNGYPGDSDNERNIKPRQKSSSPVHKYQPLPKISPDKSRDTHQRDSSPEPNHYNSDDSIYNKHNQPYNPYKPHNGKQNHNPHKNEGRDTDWDEQPVKGAKVYRGDRSPSPGKHGHPGKKESDPLLDNDSDVADDDYRRGVDHDNRLRKTQDLQRQINADRFGLEDETEEERRRRLEDLESGYDHDRQRWNADKEERRRRAQADRMKEEEEKRLRELEKIEREEFDKRQREEFEKKQREELERRKKEEERKLEELERKRREEEEKRHREEVERRKKEEEKQRIEEEKRQRKEEEKRQREEEERIQKEEAERRKKEDEKRRKEEEKRRKEEEEEELRREEEMRLRHEQEERERRQQKEAERQRNKDFNQFPPSPGDKTARDTESAKQRRRNEKNQLLKDIEEARQARQDQEKEREELVKRAKQMQHKTTNRRNEARDMWKKKYFEEKKKTAPLEENSNRLRQELEALHRKLMNTLEGPKERNPKLIDAQPSPKNNHIIQCTKLQHEIEDLQRRVENARMKLTAEMKLRNQAQGELRALRAELTQRKLSLERDRQHQLAALNPGLRGQTAGKEISSYNHILAPTSEYPRTSLEGF</sequence>
<reference evidence="4 5" key="1">
    <citation type="submission" date="2024-04" db="EMBL/GenBank/DDBJ databases">
        <authorList>
            <consortium name="Genoscope - CEA"/>
            <person name="William W."/>
        </authorList>
    </citation>
    <scope>NUCLEOTIDE SEQUENCE [LARGE SCALE GENOMIC DNA]</scope>
</reference>
<organism evidence="4 5">
    <name type="scientific">Lymnaea stagnalis</name>
    <name type="common">Great pond snail</name>
    <name type="synonym">Helix stagnalis</name>
    <dbReference type="NCBI Taxonomy" id="6523"/>
    <lineage>
        <taxon>Eukaryota</taxon>
        <taxon>Metazoa</taxon>
        <taxon>Spiralia</taxon>
        <taxon>Lophotrochozoa</taxon>
        <taxon>Mollusca</taxon>
        <taxon>Gastropoda</taxon>
        <taxon>Heterobranchia</taxon>
        <taxon>Euthyneura</taxon>
        <taxon>Panpulmonata</taxon>
        <taxon>Hygrophila</taxon>
        <taxon>Lymnaeoidea</taxon>
        <taxon>Lymnaeidae</taxon>
        <taxon>Lymnaea</taxon>
    </lineage>
</organism>
<evidence type="ECO:0000256" key="2">
    <source>
        <dbReference type="SAM" id="MobiDB-lite"/>
    </source>
</evidence>
<feature type="compositionally biased region" description="Basic and acidic residues" evidence="2">
    <location>
        <begin position="312"/>
        <end position="329"/>
    </location>
</feature>
<feature type="region of interest" description="Disordered" evidence="2">
    <location>
        <begin position="402"/>
        <end position="612"/>
    </location>
</feature>
<evidence type="ECO:0000313" key="4">
    <source>
        <dbReference type="EMBL" id="CAL1531116.1"/>
    </source>
</evidence>
<feature type="compositionally biased region" description="Basic and acidic residues" evidence="2">
    <location>
        <begin position="212"/>
        <end position="225"/>
    </location>
</feature>
<feature type="compositionally biased region" description="Basic and acidic residues" evidence="2">
    <location>
        <begin position="553"/>
        <end position="595"/>
    </location>
</feature>
<evidence type="ECO:0000259" key="3">
    <source>
        <dbReference type="Pfam" id="PF15743"/>
    </source>
</evidence>
<dbReference type="InterPro" id="IPR039062">
    <property type="entry name" value="SPAT1"/>
</dbReference>
<accession>A0AAV2HGB5</accession>
<feature type="compositionally biased region" description="Polar residues" evidence="2">
    <location>
        <begin position="226"/>
        <end position="245"/>
    </location>
</feature>
<protein>
    <recommendedName>
        <fullName evidence="3">Spermatogenesis-associated protein 1 C-terminal domain-containing protein</fullName>
    </recommendedName>
</protein>
<proteinExistence type="predicted"/>
<feature type="region of interest" description="Disordered" evidence="2">
    <location>
        <begin position="1"/>
        <end position="36"/>
    </location>
</feature>
<comment type="caution">
    <text evidence="4">The sequence shown here is derived from an EMBL/GenBank/DDBJ whole genome shotgun (WGS) entry which is preliminary data.</text>
</comment>
<feature type="compositionally biased region" description="Low complexity" evidence="2">
    <location>
        <begin position="1"/>
        <end position="28"/>
    </location>
</feature>
<feature type="region of interest" description="Disordered" evidence="2">
    <location>
        <begin position="155"/>
        <end position="390"/>
    </location>
</feature>
<dbReference type="Proteomes" id="UP001497497">
    <property type="component" value="Unassembled WGS sequence"/>
</dbReference>
<dbReference type="EMBL" id="CAXITT010000081">
    <property type="protein sequence ID" value="CAL1531116.1"/>
    <property type="molecule type" value="Genomic_DNA"/>
</dbReference>
<gene>
    <name evidence="4" type="ORF">GSLYS_00005221001</name>
</gene>
<dbReference type="PANTHER" id="PTHR14421:SF3">
    <property type="entry name" value="SPERMATOGENESIS-ASSOCIATED PROTEIN 1"/>
    <property type="match status" value="1"/>
</dbReference>
<feature type="compositionally biased region" description="Basic residues" evidence="2">
    <location>
        <begin position="596"/>
        <end position="606"/>
    </location>
</feature>
<name>A0AAV2HGB5_LYMST</name>
<feature type="compositionally biased region" description="Basic and acidic residues" evidence="2">
    <location>
        <begin position="402"/>
        <end position="542"/>
    </location>
</feature>
<feature type="domain" description="Spermatogenesis-associated protein 1 C-terminal" evidence="3">
    <location>
        <begin position="575"/>
        <end position="722"/>
    </location>
</feature>
<feature type="coiled-coil region" evidence="1">
    <location>
        <begin position="669"/>
        <end position="717"/>
    </location>
</feature>
<dbReference type="InterPro" id="IPR031478">
    <property type="entry name" value="SPATA1_C"/>
</dbReference>
<evidence type="ECO:0000313" key="5">
    <source>
        <dbReference type="Proteomes" id="UP001497497"/>
    </source>
</evidence>
<keyword evidence="5" id="KW-1185">Reference proteome</keyword>
<feature type="compositionally biased region" description="Polar residues" evidence="2">
    <location>
        <begin position="157"/>
        <end position="169"/>
    </location>
</feature>
<feature type="compositionally biased region" description="Acidic residues" evidence="2">
    <location>
        <begin position="301"/>
        <end position="311"/>
    </location>
</feature>
<dbReference type="Pfam" id="PF15743">
    <property type="entry name" value="SPATA1_C"/>
    <property type="match status" value="1"/>
</dbReference>
<dbReference type="PANTHER" id="PTHR14421">
    <property type="entry name" value="SPERMATOGENESIS-ASSOCIATED PROTEIN 1"/>
    <property type="match status" value="1"/>
</dbReference>
<keyword evidence="1" id="KW-0175">Coiled coil</keyword>
<evidence type="ECO:0000256" key="1">
    <source>
        <dbReference type="SAM" id="Coils"/>
    </source>
</evidence>
<feature type="compositionally biased region" description="Basic and acidic residues" evidence="2">
    <location>
        <begin position="347"/>
        <end position="390"/>
    </location>
</feature>
<dbReference type="AlphaFoldDB" id="A0AAV2HGB5"/>